<comment type="caution">
    <text evidence="3">The sequence shown here is derived from an EMBL/GenBank/DDBJ whole genome shotgun (WGS) entry which is preliminary data.</text>
</comment>
<dbReference type="GO" id="GO:0032436">
    <property type="term" value="P:positive regulation of proteasomal ubiquitin-dependent protein catabolic process"/>
    <property type="evidence" value="ECO:0007669"/>
    <property type="project" value="TreeGrafter"/>
</dbReference>
<dbReference type="PANTHER" id="PTHR14939:SF5">
    <property type="entry name" value="F-BOX ONLY PROTEIN 22"/>
    <property type="match status" value="1"/>
</dbReference>
<accession>A0AA38CJI0</accession>
<protein>
    <recommendedName>
        <fullName evidence="5">F-box domain-containing protein</fullName>
    </recommendedName>
</protein>
<dbReference type="PANTHER" id="PTHR14939">
    <property type="entry name" value="F-BOX ONLY PROTEIN 22"/>
    <property type="match status" value="1"/>
</dbReference>
<evidence type="ECO:0000259" key="2">
    <source>
        <dbReference type="Pfam" id="PF08495"/>
    </source>
</evidence>
<evidence type="ECO:0000259" key="1">
    <source>
        <dbReference type="Pfam" id="PF00646"/>
    </source>
</evidence>
<dbReference type="EMBL" id="JAHRHJ020000010">
    <property type="protein sequence ID" value="KAH9298129.1"/>
    <property type="molecule type" value="Genomic_DNA"/>
</dbReference>
<evidence type="ECO:0008006" key="5">
    <source>
        <dbReference type="Google" id="ProtNLM"/>
    </source>
</evidence>
<dbReference type="SUPFAM" id="SSF81383">
    <property type="entry name" value="F-box domain"/>
    <property type="match status" value="1"/>
</dbReference>
<dbReference type="AlphaFoldDB" id="A0AA38CJI0"/>
<evidence type="ECO:0000313" key="4">
    <source>
        <dbReference type="Proteomes" id="UP000824469"/>
    </source>
</evidence>
<proteinExistence type="predicted"/>
<dbReference type="OMA" id="FTEDIRF"/>
<reference evidence="3 4" key="1">
    <citation type="journal article" date="2021" name="Nat. Plants">
        <title>The Taxus genome provides insights into paclitaxel biosynthesis.</title>
        <authorList>
            <person name="Xiong X."/>
            <person name="Gou J."/>
            <person name="Liao Q."/>
            <person name="Li Y."/>
            <person name="Zhou Q."/>
            <person name="Bi G."/>
            <person name="Li C."/>
            <person name="Du R."/>
            <person name="Wang X."/>
            <person name="Sun T."/>
            <person name="Guo L."/>
            <person name="Liang H."/>
            <person name="Lu P."/>
            <person name="Wu Y."/>
            <person name="Zhang Z."/>
            <person name="Ro D.K."/>
            <person name="Shang Y."/>
            <person name="Huang S."/>
            <person name="Yan J."/>
        </authorList>
    </citation>
    <scope>NUCLEOTIDE SEQUENCE [LARGE SCALE GENOMIC DNA]</scope>
    <source>
        <strain evidence="3">Ta-2019</strain>
    </source>
</reference>
<dbReference type="GO" id="GO:0000209">
    <property type="term" value="P:protein polyubiquitination"/>
    <property type="evidence" value="ECO:0007669"/>
    <property type="project" value="TreeGrafter"/>
</dbReference>
<keyword evidence="4" id="KW-1185">Reference proteome</keyword>
<feature type="domain" description="FIST" evidence="2">
    <location>
        <begin position="75"/>
        <end position="235"/>
    </location>
</feature>
<gene>
    <name evidence="3" type="ORF">KI387_029811</name>
</gene>
<sequence>MGWDCLSEDVMNLIMERLPAKSAASAACVCRAWSRSAAKLLSSPNFITAVSFNPIFEEAMDEVMGKILSKPIRPNFAIAFAGQKFSLSRISTFLKENLGSRTPTIACFATGIIGPDAVNSEQKEVKWQQPAYEMSRAAQCRIIAEQHGLVVTIGYFPGLEIEAIPLCNSSAESELKCFVANVVNYTSSVSENEHPLAMILLADPQTNVRCILESLEEGLQGDTIIMGGLAAEHDGACLSFNSRENSKKDVKNQSCNIYIETSTSKKCWKDGKAQKECPATYDAVALVFAKRKNDYLKSAIIHFSPAVSAGISPVGPIYKAVSVRLSKDDAERQTSTWLTCRKQGMPAELDGQSVLDDLDNE</sequence>
<dbReference type="Pfam" id="PF00646">
    <property type="entry name" value="F-box"/>
    <property type="match status" value="1"/>
</dbReference>
<organism evidence="3 4">
    <name type="scientific">Taxus chinensis</name>
    <name type="common">Chinese yew</name>
    <name type="synonym">Taxus wallichiana var. chinensis</name>
    <dbReference type="NCBI Taxonomy" id="29808"/>
    <lineage>
        <taxon>Eukaryota</taxon>
        <taxon>Viridiplantae</taxon>
        <taxon>Streptophyta</taxon>
        <taxon>Embryophyta</taxon>
        <taxon>Tracheophyta</taxon>
        <taxon>Spermatophyta</taxon>
        <taxon>Pinopsida</taxon>
        <taxon>Pinidae</taxon>
        <taxon>Conifers II</taxon>
        <taxon>Cupressales</taxon>
        <taxon>Taxaceae</taxon>
        <taxon>Taxus</taxon>
    </lineage>
</organism>
<dbReference type="InterPro" id="IPR001810">
    <property type="entry name" value="F-box_dom"/>
</dbReference>
<dbReference type="Proteomes" id="UP000824469">
    <property type="component" value="Unassembled WGS sequence"/>
</dbReference>
<evidence type="ECO:0000313" key="3">
    <source>
        <dbReference type="EMBL" id="KAH9298129.1"/>
    </source>
</evidence>
<dbReference type="InterPro" id="IPR013702">
    <property type="entry name" value="FIST_domain_N"/>
</dbReference>
<dbReference type="Pfam" id="PF08495">
    <property type="entry name" value="FIST"/>
    <property type="match status" value="1"/>
</dbReference>
<feature type="domain" description="F-box" evidence="1">
    <location>
        <begin position="3"/>
        <end position="36"/>
    </location>
</feature>
<name>A0AA38CJI0_TAXCH</name>
<dbReference type="InterPro" id="IPR036047">
    <property type="entry name" value="F-box-like_dom_sf"/>
</dbReference>
<feature type="non-terminal residue" evidence="3">
    <location>
        <position position="1"/>
    </location>
</feature>
<dbReference type="Gene3D" id="1.20.1280.50">
    <property type="match status" value="1"/>
</dbReference>